<proteinExistence type="inferred from homology"/>
<gene>
    <name evidence="8" type="ORF">FOF46_19325</name>
</gene>
<protein>
    <submittedName>
        <fullName evidence="8">RagB/SusD family nutrient uptake outer membrane protein</fullName>
    </submittedName>
</protein>
<dbReference type="InterPro" id="IPR012944">
    <property type="entry name" value="SusD_RagB_dom"/>
</dbReference>
<organism evidence="8 9">
    <name type="scientific">Aquimarina algiphila</name>
    <dbReference type="NCBI Taxonomy" id="2047982"/>
    <lineage>
        <taxon>Bacteria</taxon>
        <taxon>Pseudomonadati</taxon>
        <taxon>Bacteroidota</taxon>
        <taxon>Flavobacteriia</taxon>
        <taxon>Flavobacteriales</taxon>
        <taxon>Flavobacteriaceae</taxon>
        <taxon>Aquimarina</taxon>
    </lineage>
</organism>
<evidence type="ECO:0000256" key="4">
    <source>
        <dbReference type="ARBA" id="ARBA00023136"/>
    </source>
</evidence>
<dbReference type="AlphaFoldDB" id="A0A554VGH1"/>
<evidence type="ECO:0000256" key="5">
    <source>
        <dbReference type="ARBA" id="ARBA00023237"/>
    </source>
</evidence>
<evidence type="ECO:0000256" key="1">
    <source>
        <dbReference type="ARBA" id="ARBA00004442"/>
    </source>
</evidence>
<feature type="domain" description="SusD-like N-terminal" evidence="7">
    <location>
        <begin position="84"/>
        <end position="217"/>
    </location>
</feature>
<dbReference type="PROSITE" id="PS51257">
    <property type="entry name" value="PROKAR_LIPOPROTEIN"/>
    <property type="match status" value="1"/>
</dbReference>
<dbReference type="EMBL" id="VLNR01000045">
    <property type="protein sequence ID" value="TSE06479.1"/>
    <property type="molecule type" value="Genomic_DNA"/>
</dbReference>
<dbReference type="InterPro" id="IPR011990">
    <property type="entry name" value="TPR-like_helical_dom_sf"/>
</dbReference>
<feature type="domain" description="RagB/SusD" evidence="6">
    <location>
        <begin position="371"/>
        <end position="480"/>
    </location>
</feature>
<dbReference type="OrthoDB" id="5694214at2"/>
<keyword evidence="4" id="KW-0472">Membrane</keyword>
<evidence type="ECO:0000256" key="3">
    <source>
        <dbReference type="ARBA" id="ARBA00022729"/>
    </source>
</evidence>
<evidence type="ECO:0000313" key="8">
    <source>
        <dbReference type="EMBL" id="TSE06479.1"/>
    </source>
</evidence>
<comment type="subcellular location">
    <subcellularLocation>
        <location evidence="1">Cell outer membrane</location>
    </subcellularLocation>
</comment>
<dbReference type="SUPFAM" id="SSF48452">
    <property type="entry name" value="TPR-like"/>
    <property type="match status" value="1"/>
</dbReference>
<evidence type="ECO:0000259" key="7">
    <source>
        <dbReference type="Pfam" id="PF14322"/>
    </source>
</evidence>
<evidence type="ECO:0000259" key="6">
    <source>
        <dbReference type="Pfam" id="PF07980"/>
    </source>
</evidence>
<keyword evidence="3" id="KW-0732">Signal</keyword>
<dbReference type="GO" id="GO:0009279">
    <property type="term" value="C:cell outer membrane"/>
    <property type="evidence" value="ECO:0007669"/>
    <property type="project" value="UniProtKB-SubCell"/>
</dbReference>
<reference evidence="8 9" key="1">
    <citation type="submission" date="2019-07" db="EMBL/GenBank/DDBJ databases">
        <title>The draft genome sequence of Aquimarina algiphila M91.</title>
        <authorList>
            <person name="Meng X."/>
        </authorList>
    </citation>
    <scope>NUCLEOTIDE SEQUENCE [LARGE SCALE GENOMIC DNA]</scope>
    <source>
        <strain evidence="8 9">M91</strain>
    </source>
</reference>
<comment type="caution">
    <text evidence="8">The sequence shown here is derived from an EMBL/GenBank/DDBJ whole genome shotgun (WGS) entry which is preliminary data.</text>
</comment>
<comment type="similarity">
    <text evidence="2">Belongs to the SusD family.</text>
</comment>
<accession>A0A554VGH1</accession>
<name>A0A554VGH1_9FLAO</name>
<dbReference type="Gene3D" id="1.25.40.390">
    <property type="match status" value="1"/>
</dbReference>
<dbReference type="Pfam" id="PF14322">
    <property type="entry name" value="SusD-like_3"/>
    <property type="match status" value="1"/>
</dbReference>
<evidence type="ECO:0000313" key="9">
    <source>
        <dbReference type="Proteomes" id="UP000318833"/>
    </source>
</evidence>
<dbReference type="Pfam" id="PF07980">
    <property type="entry name" value="SusD_RagB"/>
    <property type="match status" value="1"/>
</dbReference>
<sequence length="497" mass="55845">MNIMKKIYNIFLAITVLGIGSCSLDPDPTTFLSDSNFFSTAEETNSAVLHSYQAMTFLDYLRPYMNIPTTASEEAFPKEGEGLNINQFEEWNVDDRNQNLEQFFRLSYVGLNRANTVIEKTKEASYDESLRAKYHGEGLFLRAWHHFMLVRLFGSTPLRVSAVDQLDEVRGIPDASIEEVYTLIQSDLKEAINLLPIQREGGRADRVAAQALLSKVYITMASARQSGSPGYEWVSDADTFYGLASEMASAVINGQSEYTFDPDLLNIYNVAEPQSFNGPEHIFFIPQDRNGLVEGEFSKLSKFFIPADTPTTSFLADGTATHGGFGVYVSELPFLASFDNTDRRKTELIVNELFDENGVSSWTPSGGESAPFSRKYIDPKFIGDNTSTHPYLLRFTDILLIYAEAEGPSAEGYTAVNRVRQRAGLPDLTPGLSITDFRDKIIEERSFELAFEANRLYDLRRTNTVESVLQDIYGKVIVNNPYFYPIPAIERQLNPTN</sequence>
<evidence type="ECO:0000256" key="2">
    <source>
        <dbReference type="ARBA" id="ARBA00006275"/>
    </source>
</evidence>
<keyword evidence="9" id="KW-1185">Reference proteome</keyword>
<dbReference type="InterPro" id="IPR033985">
    <property type="entry name" value="SusD-like_N"/>
</dbReference>
<keyword evidence="5" id="KW-0998">Cell outer membrane</keyword>
<dbReference type="Proteomes" id="UP000318833">
    <property type="component" value="Unassembled WGS sequence"/>
</dbReference>